<sequence length="313" mass="33651">MAIPIDPEIIAARAAQAARFPAFDVTVLPPAEARARANAAARYFNDGLPEMGGVEDRRIQGPGGLIRLRIYTPIAATARGAIFYLHGGGWCAGDVDTHDRMLRLLAQQSGSVLFSVDYRLSPEQPYPAALDDCLAAWEWIERRARRYALDPARFAFAGDSAGANLALSLAIRLRDAGRTMPAGCALLYGCFAPGLDTESARAFGTGPYGLTAERMAWYWGSYLGPAKDAPPVDATPLYADLASLPPIFLGVAEADTVADDSRLLLERLEAATVPAELVVWPGAVHGFLQMTRDVPLAREAIEDVARAIKGWIV</sequence>
<dbReference type="Gene3D" id="3.40.50.1820">
    <property type="entry name" value="alpha/beta hydrolase"/>
    <property type="match status" value="1"/>
</dbReference>
<dbReference type="EMBL" id="CZQE01000001">
    <property type="protein sequence ID" value="CUS43048.1"/>
    <property type="molecule type" value="Genomic_DNA"/>
</dbReference>
<proteinExistence type="inferred from homology"/>
<evidence type="ECO:0000256" key="1">
    <source>
        <dbReference type="ARBA" id="ARBA00010515"/>
    </source>
</evidence>
<comment type="similarity">
    <text evidence="1">Belongs to the 'GDXG' lipolytic enzyme family.</text>
</comment>
<evidence type="ECO:0000313" key="4">
    <source>
        <dbReference type="EMBL" id="CUS43048.1"/>
    </source>
</evidence>
<dbReference type="SUPFAM" id="SSF53474">
    <property type="entry name" value="alpha/beta-Hydrolases"/>
    <property type="match status" value="1"/>
</dbReference>
<dbReference type="InterPro" id="IPR050300">
    <property type="entry name" value="GDXG_lipolytic_enzyme"/>
</dbReference>
<dbReference type="Pfam" id="PF07859">
    <property type="entry name" value="Abhydrolase_3"/>
    <property type="match status" value="1"/>
</dbReference>
<gene>
    <name evidence="4" type="ORF">MGWOODY_Smn1073</name>
</gene>
<reference evidence="4" key="1">
    <citation type="submission" date="2015-10" db="EMBL/GenBank/DDBJ databases">
        <authorList>
            <person name="Gilbert D.G."/>
        </authorList>
    </citation>
    <scope>NUCLEOTIDE SEQUENCE</scope>
</reference>
<dbReference type="PANTHER" id="PTHR48081">
    <property type="entry name" value="AB HYDROLASE SUPERFAMILY PROTEIN C4A8.06C"/>
    <property type="match status" value="1"/>
</dbReference>
<name>A0A160TGH2_9ZZZZ</name>
<protein>
    <submittedName>
        <fullName evidence="4">Esterase/lipase/thioesterase</fullName>
    </submittedName>
</protein>
<organism evidence="4">
    <name type="scientific">hydrothermal vent metagenome</name>
    <dbReference type="NCBI Taxonomy" id="652676"/>
    <lineage>
        <taxon>unclassified sequences</taxon>
        <taxon>metagenomes</taxon>
        <taxon>ecological metagenomes</taxon>
    </lineage>
</organism>
<dbReference type="PANTHER" id="PTHR48081:SF8">
    <property type="entry name" value="ALPHA_BETA HYDROLASE FOLD-3 DOMAIN-CONTAINING PROTEIN-RELATED"/>
    <property type="match status" value="1"/>
</dbReference>
<dbReference type="AlphaFoldDB" id="A0A160TGH2"/>
<dbReference type="InterPro" id="IPR013094">
    <property type="entry name" value="AB_hydrolase_3"/>
</dbReference>
<accession>A0A160TGH2</accession>
<dbReference type="GO" id="GO:0016787">
    <property type="term" value="F:hydrolase activity"/>
    <property type="evidence" value="ECO:0007669"/>
    <property type="project" value="UniProtKB-KW"/>
</dbReference>
<feature type="domain" description="Alpha/beta hydrolase fold-3" evidence="3">
    <location>
        <begin position="82"/>
        <end position="288"/>
    </location>
</feature>
<dbReference type="InterPro" id="IPR029058">
    <property type="entry name" value="AB_hydrolase_fold"/>
</dbReference>
<evidence type="ECO:0000259" key="3">
    <source>
        <dbReference type="Pfam" id="PF07859"/>
    </source>
</evidence>
<keyword evidence="2" id="KW-0378">Hydrolase</keyword>
<dbReference type="InterPro" id="IPR002168">
    <property type="entry name" value="Lipase_GDXG_HIS_AS"/>
</dbReference>
<dbReference type="PROSITE" id="PS01173">
    <property type="entry name" value="LIPASE_GDXG_HIS"/>
    <property type="match status" value="1"/>
</dbReference>
<evidence type="ECO:0000256" key="2">
    <source>
        <dbReference type="ARBA" id="ARBA00022801"/>
    </source>
</evidence>